<evidence type="ECO:0000256" key="8">
    <source>
        <dbReference type="ARBA" id="ARBA00023136"/>
    </source>
</evidence>
<dbReference type="PANTHER" id="PTHR10780:SF18">
    <property type="entry name" value="LD43650P"/>
    <property type="match status" value="1"/>
</dbReference>
<dbReference type="SUPFAM" id="SSF103506">
    <property type="entry name" value="Mitochondrial carrier"/>
    <property type="match status" value="1"/>
</dbReference>
<organism evidence="10 11">
    <name type="scientific">Macrostomum lignano</name>
    <dbReference type="NCBI Taxonomy" id="282301"/>
    <lineage>
        <taxon>Eukaryota</taxon>
        <taxon>Metazoa</taxon>
        <taxon>Spiralia</taxon>
        <taxon>Lophotrochozoa</taxon>
        <taxon>Platyhelminthes</taxon>
        <taxon>Rhabditophora</taxon>
        <taxon>Macrostomorpha</taxon>
        <taxon>Macrostomida</taxon>
        <taxon>Macrostomidae</taxon>
        <taxon>Macrostomum</taxon>
    </lineage>
</organism>
<keyword evidence="10" id="KW-1185">Reference proteome</keyword>
<evidence type="ECO:0000256" key="5">
    <source>
        <dbReference type="ARBA" id="ARBA00022787"/>
    </source>
</evidence>
<evidence type="ECO:0000256" key="1">
    <source>
        <dbReference type="ARBA" id="ARBA00004374"/>
    </source>
</evidence>
<evidence type="ECO:0000256" key="3">
    <source>
        <dbReference type="ARBA" id="ARBA00022692"/>
    </source>
</evidence>
<dbReference type="OrthoDB" id="10253709at2759"/>
<keyword evidence="9" id="KW-0813">Transport</keyword>
<dbReference type="Gene3D" id="1.50.40.10">
    <property type="entry name" value="Mitochondrial carrier domain"/>
    <property type="match status" value="1"/>
</dbReference>
<comment type="subcellular location">
    <subcellularLocation>
        <location evidence="1">Mitochondrion outer membrane</location>
        <topology evidence="1">Multi-pass membrane protein</topology>
    </subcellularLocation>
</comment>
<evidence type="ECO:0000256" key="6">
    <source>
        <dbReference type="ARBA" id="ARBA00022989"/>
    </source>
</evidence>
<evidence type="ECO:0000313" key="10">
    <source>
        <dbReference type="Proteomes" id="UP000095280"/>
    </source>
</evidence>
<name>A0A1I8H5X3_9PLAT</name>
<evidence type="ECO:0000256" key="2">
    <source>
        <dbReference type="ARBA" id="ARBA00006375"/>
    </source>
</evidence>
<sequence length="295" mass="32296">MAASGDPFYEYVSKLAGSVVVHPLTFSRILVQLGWEPDPPSLGKNLFRRQKLFYPNMFRHVGRVRDEVGGVFPLWTTGLLAKLTSQMIRELTLRGVEAACGGGGASEKNWELNANSLKQMAQRCCYSSVGRSLAVFASYPLHSVMVRQMAAAVSHDAIYRGNILSVISEIFNEEGMPGFFRGVTVAIVGDLLALWATSFIAYAVNQYIIADRSAPDVKQVSPVIASFLVSSWTYRYGVVSTNLCIRGSSGLSLCVPYTDSVECWQTLKLAGGLSRGDSLFFRVAPQSAMAATRRR</sequence>
<reference evidence="11" key="1">
    <citation type="submission" date="2016-11" db="UniProtKB">
        <authorList>
            <consortium name="WormBaseParasite"/>
        </authorList>
    </citation>
    <scope>IDENTIFICATION</scope>
</reference>
<keyword evidence="3 9" id="KW-0812">Transmembrane</keyword>
<keyword evidence="6" id="KW-1133">Transmembrane helix</keyword>
<accession>A0A1I8H5X3</accession>
<comment type="similarity">
    <text evidence="2 9">Belongs to the mitochondrial carrier (TC 2.A.29) family.</text>
</comment>
<dbReference type="Proteomes" id="UP000095280">
    <property type="component" value="Unplaced"/>
</dbReference>
<keyword evidence="7" id="KW-0496">Mitochondrion</keyword>
<dbReference type="InterPro" id="IPR023395">
    <property type="entry name" value="MCP_dom_sf"/>
</dbReference>
<keyword evidence="4" id="KW-0677">Repeat</keyword>
<dbReference type="WBParaSite" id="maker-uti_cns_0004413-snap-gene-0.11-mRNA-1">
    <property type="protein sequence ID" value="maker-uti_cns_0004413-snap-gene-0.11-mRNA-1"/>
    <property type="gene ID" value="maker-uti_cns_0004413-snap-gene-0.11"/>
</dbReference>
<keyword evidence="5" id="KW-1000">Mitochondrion outer membrane</keyword>
<dbReference type="PROSITE" id="PS50920">
    <property type="entry name" value="SOLCAR"/>
    <property type="match status" value="1"/>
</dbReference>
<dbReference type="GO" id="GO:0005741">
    <property type="term" value="C:mitochondrial outer membrane"/>
    <property type="evidence" value="ECO:0007669"/>
    <property type="project" value="UniProtKB-SubCell"/>
</dbReference>
<dbReference type="AlphaFoldDB" id="A0A1I8H5X3"/>
<proteinExistence type="inferred from homology"/>
<evidence type="ECO:0000313" key="11">
    <source>
        <dbReference type="WBParaSite" id="maker-uti_cns_0004413-snap-gene-0.11-mRNA-1"/>
    </source>
</evidence>
<evidence type="ECO:0000256" key="7">
    <source>
        <dbReference type="ARBA" id="ARBA00023128"/>
    </source>
</evidence>
<evidence type="ECO:0000256" key="9">
    <source>
        <dbReference type="RuleBase" id="RU000488"/>
    </source>
</evidence>
<dbReference type="Pfam" id="PF00153">
    <property type="entry name" value="Mito_carr"/>
    <property type="match status" value="1"/>
</dbReference>
<dbReference type="PANTHER" id="PTHR10780">
    <property type="entry name" value="MITOCHONDRIAL CARRIER HOMOLOG"/>
    <property type="match status" value="1"/>
</dbReference>
<protein>
    <submittedName>
        <fullName evidence="11">Mitochondrial carrier protein</fullName>
    </submittedName>
</protein>
<dbReference type="STRING" id="282301.A0A1I8H5X3"/>
<dbReference type="InterPro" id="IPR018108">
    <property type="entry name" value="MCP_transmembrane"/>
</dbReference>
<keyword evidence="8" id="KW-0472">Membrane</keyword>
<evidence type="ECO:0000256" key="4">
    <source>
        <dbReference type="ARBA" id="ARBA00022737"/>
    </source>
</evidence>